<accession>A0A9X3IT56</accession>
<dbReference type="GO" id="GO:0005886">
    <property type="term" value="C:plasma membrane"/>
    <property type="evidence" value="ECO:0007669"/>
    <property type="project" value="TreeGrafter"/>
</dbReference>
<dbReference type="AlphaFoldDB" id="A0A9X3IT56"/>
<dbReference type="InterPro" id="IPR036097">
    <property type="entry name" value="HisK_dim/P_sf"/>
</dbReference>
<evidence type="ECO:0000256" key="3">
    <source>
        <dbReference type="ARBA" id="ARBA00022553"/>
    </source>
</evidence>
<evidence type="ECO:0000313" key="9">
    <source>
        <dbReference type="Proteomes" id="UP001150830"/>
    </source>
</evidence>
<dbReference type="InterPro" id="IPR003661">
    <property type="entry name" value="HisK_dim/P_dom"/>
</dbReference>
<dbReference type="EC" id="2.7.13.3" evidence="2"/>
<keyword evidence="6" id="KW-0472">Membrane</keyword>
<keyword evidence="6" id="KW-0812">Transmembrane</keyword>
<sequence>MISAPRLRLTTIMLLAFLLVGSALAIGYSVFSARNFIRGMDSVMLRDMEQTLTAFMASPQSNSGSTEFRDFHFARHWDELPQNVREAFGELPLEQGVLMKEYQPHWGHAPAEIFFLLRYPVADGEWLVSRRLQRSPRNTLMESRMNDSRRDLYVMVAGSLLLLVGVGLLLFYWFSVPLSRLVGWTRNLQPAQLAEPTPDFGYPDLDQLAETIRSSLASVHDSLEREQAFLRHTSHELRTPISVVRSNVDLLNKLAGREGPAADQLRSAALARLQRAGQTMTYLTETLLWLSRDELEELPAHELDLALLIQQLVEDMRYLLANKQVQLTVNTTPCRLLISESAARIVLGNLIRNAFQHTWEGEVLIEQQGSTVRIFNRNQQQPGENSNADLGFGLGLQLTERLTRRLGWAYRNQGGADGYEASVNLG</sequence>
<comment type="catalytic activity">
    <reaction evidence="1">
        <text>ATP + protein L-histidine = ADP + protein N-phospho-L-histidine.</text>
        <dbReference type="EC" id="2.7.13.3"/>
    </reaction>
</comment>
<protein>
    <recommendedName>
        <fullName evidence="2">histidine kinase</fullName>
        <ecNumber evidence="2">2.7.13.3</ecNumber>
    </recommendedName>
</protein>
<dbReference type="Pfam" id="PF00512">
    <property type="entry name" value="HisKA"/>
    <property type="match status" value="1"/>
</dbReference>
<feature type="transmembrane region" description="Helical" evidence="6">
    <location>
        <begin position="152"/>
        <end position="174"/>
    </location>
</feature>
<evidence type="ECO:0000256" key="4">
    <source>
        <dbReference type="ARBA" id="ARBA00022679"/>
    </source>
</evidence>
<proteinExistence type="predicted"/>
<keyword evidence="4" id="KW-0808">Transferase</keyword>
<dbReference type="PROSITE" id="PS50109">
    <property type="entry name" value="HIS_KIN"/>
    <property type="match status" value="1"/>
</dbReference>
<comment type="caution">
    <text evidence="8">The sequence shown here is derived from an EMBL/GenBank/DDBJ whole genome shotgun (WGS) entry which is preliminary data.</text>
</comment>
<dbReference type="SMART" id="SM00388">
    <property type="entry name" value="HisKA"/>
    <property type="match status" value="1"/>
</dbReference>
<keyword evidence="9" id="KW-1185">Reference proteome</keyword>
<dbReference type="SUPFAM" id="SSF55874">
    <property type="entry name" value="ATPase domain of HSP90 chaperone/DNA topoisomerase II/histidine kinase"/>
    <property type="match status" value="1"/>
</dbReference>
<feature type="transmembrane region" description="Helical" evidence="6">
    <location>
        <begin position="12"/>
        <end position="31"/>
    </location>
</feature>
<dbReference type="PANTHER" id="PTHR45436">
    <property type="entry name" value="SENSOR HISTIDINE KINASE YKOH"/>
    <property type="match status" value="1"/>
</dbReference>
<evidence type="ECO:0000256" key="5">
    <source>
        <dbReference type="ARBA" id="ARBA00022777"/>
    </source>
</evidence>
<dbReference type="InterPro" id="IPR036890">
    <property type="entry name" value="HATPase_C_sf"/>
</dbReference>
<evidence type="ECO:0000259" key="7">
    <source>
        <dbReference type="PROSITE" id="PS50109"/>
    </source>
</evidence>
<dbReference type="Gene3D" id="1.10.287.130">
    <property type="match status" value="1"/>
</dbReference>
<dbReference type="RefSeq" id="WP_283175340.1">
    <property type="nucleotide sequence ID" value="NZ_JAPNOA010000059.1"/>
</dbReference>
<evidence type="ECO:0000256" key="1">
    <source>
        <dbReference type="ARBA" id="ARBA00000085"/>
    </source>
</evidence>
<dbReference type="Proteomes" id="UP001150830">
    <property type="component" value="Unassembled WGS sequence"/>
</dbReference>
<dbReference type="SUPFAM" id="SSF47384">
    <property type="entry name" value="Homodimeric domain of signal transducing histidine kinase"/>
    <property type="match status" value="1"/>
</dbReference>
<dbReference type="PANTHER" id="PTHR45436:SF5">
    <property type="entry name" value="SENSOR HISTIDINE KINASE TRCS"/>
    <property type="match status" value="1"/>
</dbReference>
<dbReference type="InterPro" id="IPR050428">
    <property type="entry name" value="TCS_sensor_his_kinase"/>
</dbReference>
<name>A0A9X3IT56_9GAMM</name>
<evidence type="ECO:0000256" key="6">
    <source>
        <dbReference type="SAM" id="Phobius"/>
    </source>
</evidence>
<dbReference type="InterPro" id="IPR005467">
    <property type="entry name" value="His_kinase_dom"/>
</dbReference>
<organism evidence="8 9">
    <name type="scientific">Parathalassolituus penaei</name>
    <dbReference type="NCBI Taxonomy" id="2997323"/>
    <lineage>
        <taxon>Bacteria</taxon>
        <taxon>Pseudomonadati</taxon>
        <taxon>Pseudomonadota</taxon>
        <taxon>Gammaproteobacteria</taxon>
        <taxon>Oceanospirillales</taxon>
        <taxon>Oceanospirillaceae</taxon>
        <taxon>Parathalassolituus</taxon>
    </lineage>
</organism>
<keyword evidence="5 8" id="KW-0418">Kinase</keyword>
<evidence type="ECO:0000256" key="2">
    <source>
        <dbReference type="ARBA" id="ARBA00012438"/>
    </source>
</evidence>
<dbReference type="Gene3D" id="3.30.565.10">
    <property type="entry name" value="Histidine kinase-like ATPase, C-terminal domain"/>
    <property type="match status" value="1"/>
</dbReference>
<evidence type="ECO:0000313" key="8">
    <source>
        <dbReference type="EMBL" id="MCY0967132.1"/>
    </source>
</evidence>
<reference evidence="8" key="1">
    <citation type="submission" date="2022-11" db="EMBL/GenBank/DDBJ databases">
        <title>Parathalassolutuus dongxingensis gen. nov., sp. nov., a novel member of family Oceanospirillaceae isolated from a coastal shrimp pond in Guangxi, China.</title>
        <authorList>
            <person name="Chen H."/>
        </authorList>
    </citation>
    <scope>NUCLEOTIDE SEQUENCE</scope>
    <source>
        <strain evidence="8">G-43</strain>
    </source>
</reference>
<keyword evidence="6" id="KW-1133">Transmembrane helix</keyword>
<dbReference type="CDD" id="cd00082">
    <property type="entry name" value="HisKA"/>
    <property type="match status" value="1"/>
</dbReference>
<gene>
    <name evidence="8" type="ORF">OUO13_18285</name>
</gene>
<feature type="domain" description="Histidine kinase" evidence="7">
    <location>
        <begin position="232"/>
        <end position="426"/>
    </location>
</feature>
<dbReference type="GO" id="GO:0000155">
    <property type="term" value="F:phosphorelay sensor kinase activity"/>
    <property type="evidence" value="ECO:0007669"/>
    <property type="project" value="InterPro"/>
</dbReference>
<dbReference type="EMBL" id="JAPNOA010000059">
    <property type="protein sequence ID" value="MCY0967132.1"/>
    <property type="molecule type" value="Genomic_DNA"/>
</dbReference>
<keyword evidence="3" id="KW-0597">Phosphoprotein</keyword>